<dbReference type="AlphaFoldDB" id="V9NK02"/>
<keyword evidence="4 11" id="KW-0138">CF(0)</keyword>
<keyword evidence="3 11" id="KW-0813">Transport</keyword>
<keyword evidence="7 12" id="KW-1133">Transmembrane helix</keyword>
<dbReference type="GO" id="GO:0015986">
    <property type="term" value="P:proton motive force-driven ATP synthesis"/>
    <property type="evidence" value="ECO:0007669"/>
    <property type="project" value="InterPro"/>
</dbReference>
<proteinExistence type="inferred from homology"/>
<evidence type="ECO:0000256" key="3">
    <source>
        <dbReference type="ARBA" id="ARBA00022448"/>
    </source>
</evidence>
<dbReference type="GO" id="GO:0045259">
    <property type="term" value="C:proton-transporting ATP synthase complex"/>
    <property type="evidence" value="ECO:0007669"/>
    <property type="project" value="UniProtKB-KW"/>
</dbReference>
<keyword evidence="5 11" id="KW-0812">Transmembrane</keyword>
<evidence type="ECO:0000256" key="1">
    <source>
        <dbReference type="ARBA" id="ARBA00004304"/>
    </source>
</evidence>
<geneLocation type="mitochondrion" evidence="13"/>
<keyword evidence="9 11" id="KW-0496">Mitochondrion</keyword>
<evidence type="ECO:0000256" key="6">
    <source>
        <dbReference type="ARBA" id="ARBA00022781"/>
    </source>
</evidence>
<dbReference type="RefSeq" id="YP_008994246.1">
    <property type="nucleotide sequence ID" value="NC_023254.1"/>
</dbReference>
<organism evidence="13">
    <name type="scientific">Ophiacantha linea</name>
    <dbReference type="NCBI Taxonomy" id="1357420"/>
    <lineage>
        <taxon>Eukaryota</taxon>
        <taxon>Metazoa</taxon>
        <taxon>Echinodermata</taxon>
        <taxon>Eleutherozoa</taxon>
        <taxon>Asterozoa</taxon>
        <taxon>Ophiuroidea</taxon>
        <taxon>Myophiuroidea</taxon>
        <taxon>Metophiurida</taxon>
        <taxon>Ophintegrida</taxon>
        <taxon>Amphilepidida</taxon>
        <taxon>Ophiurina</taxon>
        <taxon>Ophiacanthidae</taxon>
        <taxon>Ophiacantha</taxon>
    </lineage>
</organism>
<evidence type="ECO:0000256" key="9">
    <source>
        <dbReference type="ARBA" id="ARBA00023128"/>
    </source>
</evidence>
<evidence type="ECO:0000256" key="10">
    <source>
        <dbReference type="ARBA" id="ARBA00023136"/>
    </source>
</evidence>
<feature type="transmembrane region" description="Helical" evidence="12">
    <location>
        <begin position="6"/>
        <end position="27"/>
    </location>
</feature>
<name>V9NK02_9ECHI</name>
<dbReference type="InterPro" id="IPR001421">
    <property type="entry name" value="ATP8_metazoa"/>
</dbReference>
<keyword evidence="6 11" id="KW-0375">Hydrogen ion transport</keyword>
<reference evidence="13" key="1">
    <citation type="submission" date="2013-04" db="EMBL/GenBank/DDBJ databases">
        <title>Complete mitochondrial genome of Ophiacantha linea (Echinodermata, Ophiuroidea, Ophiacanthidae).</title>
        <authorList>
            <person name="Park H.J."/>
            <person name="Ryu S.H."/>
            <person name="Hwang U.W."/>
        </authorList>
    </citation>
    <scope>NUCLEOTIDE SEQUENCE</scope>
</reference>
<sequence length="58" mass="6802">MPQLEFSIWLFNLCVNWVLLTFIFIAINNFTNQSGNESEFTDNFTAPANQTNNSNWPW</sequence>
<dbReference type="Pfam" id="PF00895">
    <property type="entry name" value="ATP-synt_8"/>
    <property type="match status" value="1"/>
</dbReference>
<evidence type="ECO:0000256" key="12">
    <source>
        <dbReference type="SAM" id="Phobius"/>
    </source>
</evidence>
<protein>
    <recommendedName>
        <fullName evidence="11">ATP synthase complex subunit 8</fullName>
    </recommendedName>
</protein>
<dbReference type="GeneID" id="18129220"/>
<evidence type="ECO:0000313" key="13">
    <source>
        <dbReference type="EMBL" id="AGQ49780.1"/>
    </source>
</evidence>
<accession>V9NK02</accession>
<dbReference type="CTD" id="4509"/>
<evidence type="ECO:0000256" key="2">
    <source>
        <dbReference type="ARBA" id="ARBA00008892"/>
    </source>
</evidence>
<evidence type="ECO:0000256" key="5">
    <source>
        <dbReference type="ARBA" id="ARBA00022692"/>
    </source>
</evidence>
<evidence type="ECO:0000256" key="8">
    <source>
        <dbReference type="ARBA" id="ARBA00023065"/>
    </source>
</evidence>
<evidence type="ECO:0000256" key="7">
    <source>
        <dbReference type="ARBA" id="ARBA00022989"/>
    </source>
</evidence>
<comment type="similarity">
    <text evidence="2 11">Belongs to the ATPase protein 8 family.</text>
</comment>
<dbReference type="GO" id="GO:0015078">
    <property type="term" value="F:proton transmembrane transporter activity"/>
    <property type="evidence" value="ECO:0007669"/>
    <property type="project" value="InterPro"/>
</dbReference>
<dbReference type="GO" id="GO:0031966">
    <property type="term" value="C:mitochondrial membrane"/>
    <property type="evidence" value="ECO:0007669"/>
    <property type="project" value="UniProtKB-SubCell"/>
</dbReference>
<dbReference type="EMBL" id="KC990833">
    <property type="protein sequence ID" value="AGQ49780.1"/>
    <property type="molecule type" value="Genomic_DNA"/>
</dbReference>
<gene>
    <name evidence="13" type="primary">ATP8</name>
</gene>
<evidence type="ECO:0000256" key="11">
    <source>
        <dbReference type="RuleBase" id="RU003661"/>
    </source>
</evidence>
<keyword evidence="10 12" id="KW-0472">Membrane</keyword>
<comment type="subcellular location">
    <subcellularLocation>
        <location evidence="1 11">Mitochondrion membrane</location>
        <topology evidence="1 11">Single-pass membrane protein</topology>
    </subcellularLocation>
</comment>
<keyword evidence="8 11" id="KW-0406">Ion transport</keyword>
<evidence type="ECO:0000256" key="4">
    <source>
        <dbReference type="ARBA" id="ARBA00022547"/>
    </source>
</evidence>